<dbReference type="EMBL" id="WVTD01000017">
    <property type="protein sequence ID" value="MYL99588.1"/>
    <property type="molecule type" value="Genomic_DNA"/>
</dbReference>
<comment type="caution">
    <text evidence="1">The sequence shown here is derived from an EMBL/GenBank/DDBJ whole genome shotgun (WGS) entry which is preliminary data.</text>
</comment>
<organism evidence="1 2">
    <name type="scientific">Novosphingobium silvae</name>
    <dbReference type="NCBI Taxonomy" id="2692619"/>
    <lineage>
        <taxon>Bacteria</taxon>
        <taxon>Pseudomonadati</taxon>
        <taxon>Pseudomonadota</taxon>
        <taxon>Alphaproteobacteria</taxon>
        <taxon>Sphingomonadales</taxon>
        <taxon>Sphingomonadaceae</taxon>
        <taxon>Novosphingobium</taxon>
    </lineage>
</organism>
<accession>A0A7X4GJ91</accession>
<dbReference type="RefSeq" id="WP_160987031.1">
    <property type="nucleotide sequence ID" value="NZ_WVTD01000017.1"/>
</dbReference>
<protein>
    <submittedName>
        <fullName evidence="1">Uncharacterized protein</fullName>
    </submittedName>
</protein>
<reference evidence="1 2" key="1">
    <citation type="submission" date="2019-12" db="EMBL/GenBank/DDBJ databases">
        <authorList>
            <person name="Feng G."/>
            <person name="Zhu H."/>
        </authorList>
    </citation>
    <scope>NUCLEOTIDE SEQUENCE [LARGE SCALE GENOMIC DNA]</scope>
    <source>
        <strain evidence="1 2">FGD1</strain>
    </source>
</reference>
<evidence type="ECO:0000313" key="1">
    <source>
        <dbReference type="EMBL" id="MYL99588.1"/>
    </source>
</evidence>
<keyword evidence="2" id="KW-1185">Reference proteome</keyword>
<proteinExistence type="predicted"/>
<sequence length="99" mass="10573">MTKNDRTVPPVMHFPTHEEGLKRCLVMTSTAVHTATLHSGTSFAALVINAPQHPCGAAVLMDRAETEAMIALLQNALDDADRLNAGKLPLAGREKGSLQ</sequence>
<name>A0A7X4GJ91_9SPHN</name>
<evidence type="ECO:0000313" key="2">
    <source>
        <dbReference type="Proteomes" id="UP000465810"/>
    </source>
</evidence>
<gene>
    <name evidence="1" type="ORF">GR702_17645</name>
</gene>
<dbReference type="Proteomes" id="UP000465810">
    <property type="component" value="Unassembled WGS sequence"/>
</dbReference>
<dbReference type="AlphaFoldDB" id="A0A7X4GJ91"/>